<dbReference type="EMBL" id="CAJJDM010000003">
    <property type="protein sequence ID" value="CAD8044347.1"/>
    <property type="molecule type" value="Genomic_DNA"/>
</dbReference>
<feature type="compositionally biased region" description="Polar residues" evidence="2">
    <location>
        <begin position="210"/>
        <end position="226"/>
    </location>
</feature>
<organism evidence="3 4">
    <name type="scientific">Paramecium primaurelia</name>
    <dbReference type="NCBI Taxonomy" id="5886"/>
    <lineage>
        <taxon>Eukaryota</taxon>
        <taxon>Sar</taxon>
        <taxon>Alveolata</taxon>
        <taxon>Ciliophora</taxon>
        <taxon>Intramacronucleata</taxon>
        <taxon>Oligohymenophorea</taxon>
        <taxon>Peniculida</taxon>
        <taxon>Parameciidae</taxon>
        <taxon>Paramecium</taxon>
    </lineage>
</organism>
<feature type="region of interest" description="Disordered" evidence="2">
    <location>
        <begin position="28"/>
        <end position="57"/>
    </location>
</feature>
<feature type="region of interest" description="Disordered" evidence="2">
    <location>
        <begin position="158"/>
        <end position="226"/>
    </location>
</feature>
<reference evidence="3" key="1">
    <citation type="submission" date="2021-01" db="EMBL/GenBank/DDBJ databases">
        <authorList>
            <consortium name="Genoscope - CEA"/>
            <person name="William W."/>
        </authorList>
    </citation>
    <scope>NUCLEOTIDE SEQUENCE</scope>
</reference>
<accession>A0A8S1JR19</accession>
<feature type="compositionally biased region" description="Low complexity" evidence="2">
    <location>
        <begin position="42"/>
        <end position="52"/>
    </location>
</feature>
<feature type="coiled-coil region" evidence="1">
    <location>
        <begin position="112"/>
        <end position="140"/>
    </location>
</feature>
<evidence type="ECO:0000313" key="3">
    <source>
        <dbReference type="EMBL" id="CAD8044347.1"/>
    </source>
</evidence>
<evidence type="ECO:0000313" key="4">
    <source>
        <dbReference type="Proteomes" id="UP000688137"/>
    </source>
</evidence>
<feature type="compositionally biased region" description="Low complexity" evidence="2">
    <location>
        <begin position="191"/>
        <end position="209"/>
    </location>
</feature>
<feature type="compositionally biased region" description="Low complexity" evidence="2">
    <location>
        <begin position="158"/>
        <end position="177"/>
    </location>
</feature>
<keyword evidence="4" id="KW-1185">Reference proteome</keyword>
<keyword evidence="1" id="KW-0175">Coiled coil</keyword>
<dbReference type="Proteomes" id="UP000688137">
    <property type="component" value="Unassembled WGS sequence"/>
</dbReference>
<dbReference type="AlphaFoldDB" id="A0A8S1JR19"/>
<comment type="caution">
    <text evidence="3">The sequence shown here is derived from an EMBL/GenBank/DDBJ whole genome shotgun (WGS) entry which is preliminary data.</text>
</comment>
<sequence>MGGCPSKCEVKCGNGFRYEGSTLELNFEQQPNILRNKDRNRSASSSRQGESSTLPATNFRRELEYSDNILQTQSDPKNELISSNIEVELLPIFVTKKQINESTVSNRQNRFMEDLEIEVKARIQEIKQQEQEEIQRLIIKEIVKQQLEFEQFKSEKISNSQTNQQQENSFQFNQKQQLSPKKNTSKESKDSQFASFQSSSLQLSSEKQSNIQSSINKTDPLKYSTNNPHQIKAYEKLISNYYLEDTSNYSKHKGILKQRNQIQFPHTSKSLPNKRLAKSKLFKKKRVHFSQDTNFNFEKKGEEKKSSKTWWKSLF</sequence>
<name>A0A8S1JR19_PARPR</name>
<proteinExistence type="predicted"/>
<evidence type="ECO:0000256" key="1">
    <source>
        <dbReference type="SAM" id="Coils"/>
    </source>
</evidence>
<evidence type="ECO:0000256" key="2">
    <source>
        <dbReference type="SAM" id="MobiDB-lite"/>
    </source>
</evidence>
<protein>
    <submittedName>
        <fullName evidence="3">Uncharacterized protein</fullName>
    </submittedName>
</protein>
<gene>
    <name evidence="3" type="ORF">PPRIM_AZ9-3.1.T0060431</name>
</gene>
<dbReference type="OMA" id="KASKTWW"/>